<dbReference type="InterPro" id="IPR019800">
    <property type="entry name" value="Glyco_hydro_3_AS"/>
</dbReference>
<proteinExistence type="inferred from homology"/>
<protein>
    <recommendedName>
        <fullName evidence="3">beta-N-acetylhexosaminidase</fullName>
        <ecNumber evidence="3">3.2.1.52</ecNumber>
    </recommendedName>
</protein>
<dbReference type="SUPFAM" id="SSF51445">
    <property type="entry name" value="(Trans)glycosidases"/>
    <property type="match status" value="1"/>
</dbReference>
<feature type="compositionally biased region" description="Basic residues" evidence="6">
    <location>
        <begin position="1"/>
        <end position="15"/>
    </location>
</feature>
<dbReference type="AlphaFoldDB" id="A0A848EDZ5"/>
<dbReference type="InterPro" id="IPR001764">
    <property type="entry name" value="Glyco_hydro_3_N"/>
</dbReference>
<keyword evidence="4 8" id="KW-0378">Hydrolase</keyword>
<dbReference type="EC" id="3.2.1.52" evidence="3"/>
<feature type="compositionally biased region" description="Low complexity" evidence="6">
    <location>
        <begin position="16"/>
        <end position="29"/>
    </location>
</feature>
<organism evidence="8 9">
    <name type="scientific">Neoroseomonas marina</name>
    <dbReference type="NCBI Taxonomy" id="1232220"/>
    <lineage>
        <taxon>Bacteria</taxon>
        <taxon>Pseudomonadati</taxon>
        <taxon>Pseudomonadota</taxon>
        <taxon>Alphaproteobacteria</taxon>
        <taxon>Acetobacterales</taxon>
        <taxon>Acetobacteraceae</taxon>
        <taxon>Neoroseomonas</taxon>
    </lineage>
</organism>
<accession>A0A848EDZ5</accession>
<evidence type="ECO:0000256" key="6">
    <source>
        <dbReference type="SAM" id="MobiDB-lite"/>
    </source>
</evidence>
<dbReference type="Gene3D" id="3.20.20.300">
    <property type="entry name" value="Glycoside hydrolase, family 3, N-terminal domain"/>
    <property type="match status" value="1"/>
</dbReference>
<comment type="caution">
    <text evidence="8">The sequence shown here is derived from an EMBL/GenBank/DDBJ whole genome shotgun (WGS) entry which is preliminary data.</text>
</comment>
<name>A0A848EDZ5_9PROT</name>
<dbReference type="InterPro" id="IPR050226">
    <property type="entry name" value="NagZ_Beta-hexosaminidase"/>
</dbReference>
<evidence type="ECO:0000256" key="2">
    <source>
        <dbReference type="ARBA" id="ARBA00005336"/>
    </source>
</evidence>
<sequence>MSRQRRPSASRRARSRCPASSSADPAASPVTPRAAIVGLSGPAMTSEEAALLRAERPLGAILFARNVVAPPQLRALTASIRDILGAEAPILVDQEGGRVARLKPPHWDRFPAAAALEGSPEPAIRANALLLGATCVAEGLDVVCAPVLDLRIPGAHGVIGDRAYAADPAEIARCGAAVIAGLQAAGAIPVIKHIPGHGRSMADSHHELPRVGAGAAELAEDIAPFRSLAASGAWAMTAHVLYEAWDAARPATISARVINDIIRGEIGFDGVVVTDDLAMGALQGTSNDLAGAALEAGCDVVLHCTGRLAETAALLSACPRLTDRAEARLAAARAARDAFRDRDPGALRRLRDAALGAASGAAAGDDPTARPAA</sequence>
<evidence type="ECO:0000256" key="5">
    <source>
        <dbReference type="ARBA" id="ARBA00023295"/>
    </source>
</evidence>
<comment type="similarity">
    <text evidence="2">Belongs to the glycosyl hydrolase 3 family.</text>
</comment>
<evidence type="ECO:0000256" key="4">
    <source>
        <dbReference type="ARBA" id="ARBA00022801"/>
    </source>
</evidence>
<dbReference type="InterPro" id="IPR036962">
    <property type="entry name" value="Glyco_hydro_3_N_sf"/>
</dbReference>
<evidence type="ECO:0000313" key="8">
    <source>
        <dbReference type="EMBL" id="NMJ42226.1"/>
    </source>
</evidence>
<evidence type="ECO:0000256" key="3">
    <source>
        <dbReference type="ARBA" id="ARBA00012663"/>
    </source>
</evidence>
<dbReference type="GO" id="GO:0004563">
    <property type="term" value="F:beta-N-acetylhexosaminidase activity"/>
    <property type="evidence" value="ECO:0007669"/>
    <property type="project" value="UniProtKB-EC"/>
</dbReference>
<dbReference type="EMBL" id="JABBKX010000004">
    <property type="protein sequence ID" value="NMJ42226.1"/>
    <property type="molecule type" value="Genomic_DNA"/>
</dbReference>
<dbReference type="PANTHER" id="PTHR30480:SF13">
    <property type="entry name" value="BETA-HEXOSAMINIDASE"/>
    <property type="match status" value="1"/>
</dbReference>
<evidence type="ECO:0000259" key="7">
    <source>
        <dbReference type="Pfam" id="PF00933"/>
    </source>
</evidence>
<evidence type="ECO:0000313" key="9">
    <source>
        <dbReference type="Proteomes" id="UP000548582"/>
    </source>
</evidence>
<dbReference type="PANTHER" id="PTHR30480">
    <property type="entry name" value="BETA-HEXOSAMINIDASE-RELATED"/>
    <property type="match status" value="1"/>
</dbReference>
<keyword evidence="5 8" id="KW-0326">Glycosidase</keyword>
<dbReference type="Pfam" id="PF00933">
    <property type="entry name" value="Glyco_hydro_3"/>
    <property type="match status" value="1"/>
</dbReference>
<keyword evidence="9" id="KW-1185">Reference proteome</keyword>
<dbReference type="InterPro" id="IPR017853">
    <property type="entry name" value="GH"/>
</dbReference>
<comment type="catalytic activity">
    <reaction evidence="1">
        <text>Hydrolysis of terminal non-reducing N-acetyl-D-hexosamine residues in N-acetyl-beta-D-hexosaminides.</text>
        <dbReference type="EC" id="3.2.1.52"/>
    </reaction>
</comment>
<dbReference type="PROSITE" id="PS00775">
    <property type="entry name" value="GLYCOSYL_HYDROL_F3"/>
    <property type="match status" value="1"/>
</dbReference>
<gene>
    <name evidence="8" type="primary">nagZ</name>
    <name evidence="8" type="ORF">GWK16_13310</name>
</gene>
<dbReference type="NCBIfam" id="NF003740">
    <property type="entry name" value="PRK05337.1"/>
    <property type="match status" value="1"/>
</dbReference>
<reference evidence="8 9" key="1">
    <citation type="submission" date="2020-03" db="EMBL/GenBank/DDBJ databases">
        <authorList>
            <person name="Sun Q."/>
        </authorList>
    </citation>
    <scope>NUCLEOTIDE SEQUENCE [LARGE SCALE GENOMIC DNA]</scope>
    <source>
        <strain evidence="8 9">JC162</strain>
    </source>
</reference>
<evidence type="ECO:0000256" key="1">
    <source>
        <dbReference type="ARBA" id="ARBA00001231"/>
    </source>
</evidence>
<feature type="domain" description="Glycoside hydrolase family 3 N-terminal" evidence="7">
    <location>
        <begin position="44"/>
        <end position="320"/>
    </location>
</feature>
<dbReference type="GO" id="GO:0005975">
    <property type="term" value="P:carbohydrate metabolic process"/>
    <property type="evidence" value="ECO:0007669"/>
    <property type="project" value="InterPro"/>
</dbReference>
<dbReference type="Proteomes" id="UP000548582">
    <property type="component" value="Unassembled WGS sequence"/>
</dbReference>
<feature type="region of interest" description="Disordered" evidence="6">
    <location>
        <begin position="1"/>
        <end position="30"/>
    </location>
</feature>
<dbReference type="GO" id="GO:0009254">
    <property type="term" value="P:peptidoglycan turnover"/>
    <property type="evidence" value="ECO:0007669"/>
    <property type="project" value="TreeGrafter"/>
</dbReference>